<dbReference type="PROSITE" id="PS51318">
    <property type="entry name" value="TAT"/>
    <property type="match status" value="1"/>
</dbReference>
<dbReference type="EMBL" id="PZKE01000002">
    <property type="protein sequence ID" value="PTE15842.1"/>
    <property type="molecule type" value="Genomic_DNA"/>
</dbReference>
<dbReference type="Pfam" id="PF07433">
    <property type="entry name" value="DUF1513"/>
    <property type="match status" value="1"/>
</dbReference>
<dbReference type="Proteomes" id="UP000241362">
    <property type="component" value="Unassembled WGS sequence"/>
</dbReference>
<dbReference type="InterPro" id="IPR006311">
    <property type="entry name" value="TAT_signal"/>
</dbReference>
<keyword evidence="3" id="KW-1185">Reference proteome</keyword>
<feature type="chain" id="PRO_5015506116" evidence="1">
    <location>
        <begin position="23"/>
        <end position="353"/>
    </location>
</feature>
<dbReference type="SUPFAM" id="SSF50969">
    <property type="entry name" value="YVTN repeat-like/Quinoprotein amine dehydrogenase"/>
    <property type="match status" value="1"/>
</dbReference>
<dbReference type="InterPro" id="IPR008311">
    <property type="entry name" value="UCP028101"/>
</dbReference>
<organism evidence="2 3">
    <name type="scientific">Fuscovulum blasticum DSM 2131</name>
    <dbReference type="NCBI Taxonomy" id="1188250"/>
    <lineage>
        <taxon>Bacteria</taxon>
        <taxon>Pseudomonadati</taxon>
        <taxon>Pseudomonadota</taxon>
        <taxon>Alphaproteobacteria</taxon>
        <taxon>Rhodobacterales</taxon>
        <taxon>Paracoccaceae</taxon>
        <taxon>Pseudogemmobacter</taxon>
    </lineage>
</organism>
<dbReference type="InterPro" id="IPR011044">
    <property type="entry name" value="Quino_amine_DH_bsu"/>
</dbReference>
<proteinExistence type="predicted"/>
<feature type="signal peptide" evidence="1">
    <location>
        <begin position="1"/>
        <end position="22"/>
    </location>
</feature>
<reference evidence="2 3" key="1">
    <citation type="submission" date="2018-03" db="EMBL/GenBank/DDBJ databases">
        <title>Rhodobacter blasticus.</title>
        <authorList>
            <person name="Meyer T.E."/>
            <person name="Miller S."/>
            <person name="Lodha T."/>
            <person name="Gandham S."/>
            <person name="Chintalapati S."/>
            <person name="Chintalapati V.R."/>
        </authorList>
    </citation>
    <scope>NUCLEOTIDE SEQUENCE [LARGE SCALE GENOMIC DNA]</scope>
    <source>
        <strain evidence="2 3">DSM 2131</strain>
    </source>
</reference>
<comment type="caution">
    <text evidence="2">The sequence shown here is derived from an EMBL/GenBank/DDBJ whole genome shotgun (WGS) entry which is preliminary data.</text>
</comment>
<gene>
    <name evidence="2" type="ORF">C5F44_02030</name>
</gene>
<evidence type="ECO:0000313" key="2">
    <source>
        <dbReference type="EMBL" id="PTE15842.1"/>
    </source>
</evidence>
<name>A0A2T4JD54_FUSBL</name>
<protein>
    <submittedName>
        <fullName evidence="2">DUF1513 domain-containing protein</fullName>
    </submittedName>
</protein>
<keyword evidence="1" id="KW-0732">Signal</keyword>
<evidence type="ECO:0000256" key="1">
    <source>
        <dbReference type="SAM" id="SignalP"/>
    </source>
</evidence>
<evidence type="ECO:0000313" key="3">
    <source>
        <dbReference type="Proteomes" id="UP000241362"/>
    </source>
</evidence>
<dbReference type="AlphaFoldDB" id="A0A2T4JD54"/>
<dbReference type="PIRSF" id="PIRSF028101">
    <property type="entry name" value="UCP028101"/>
    <property type="match status" value="1"/>
</dbReference>
<accession>A0A2T4JD54</accession>
<sequence>MASRRAFLAGLAAAAMPKPGWAAVGNPAFLAAGKTGEAYEICGLSEAGEILFRQPLPARGHAAAAHPLRPEAVAFARRPGTFALVLDCVTGAVRHRLTPPEGRQFNGHGAFSADGSLLMTSEVVAEGSAGRIGLWNGRTYARLGEWDSGGIGPHDMKRLPTGALVVANGGIATDPGDRSKLNIDTMRPNLTLLSSDGDVLDQAELDAELHQNSIRHLALTGDGVAFAMQWEGDAAEPVPLLGLWTPGRAPVLCPPAEAEMFAMKGYAGSIAAGPAGIGITSPKGGAVMLFDTAGAYLATHRRADVCGLAALDSGFLASDGGGALLWVTAAGMEPLTTGGPQWDNHVVPVGMAG</sequence>
<dbReference type="RefSeq" id="WP_107671850.1">
    <property type="nucleotide sequence ID" value="NZ_PZKE01000002.1"/>
</dbReference>